<dbReference type="InterPro" id="IPR050469">
    <property type="entry name" value="Diguanylate_Cyclase"/>
</dbReference>
<dbReference type="InterPro" id="IPR043128">
    <property type="entry name" value="Rev_trsase/Diguanyl_cyclase"/>
</dbReference>
<keyword evidence="2" id="KW-0812">Transmembrane</keyword>
<dbReference type="InterPro" id="IPR029787">
    <property type="entry name" value="Nucleotide_cyclase"/>
</dbReference>
<dbReference type="InterPro" id="IPR000160">
    <property type="entry name" value="GGDEF_dom"/>
</dbReference>
<evidence type="ECO:0000313" key="5">
    <source>
        <dbReference type="Proteomes" id="UP000199137"/>
    </source>
</evidence>
<feature type="region of interest" description="Disordered" evidence="1">
    <location>
        <begin position="470"/>
        <end position="491"/>
    </location>
</feature>
<gene>
    <name evidence="4" type="ORF">SAMN05421854_110194</name>
</gene>
<proteinExistence type="predicted"/>
<dbReference type="Gene3D" id="3.30.70.270">
    <property type="match status" value="1"/>
</dbReference>
<accession>A0A1I5XFB0</accession>
<dbReference type="NCBIfam" id="TIGR00254">
    <property type="entry name" value="GGDEF"/>
    <property type="match status" value="1"/>
</dbReference>
<sequence>MAVVRVSRARKAKEARVSDKYRSKDALRSLSGATVASVLLIDFAGLGAVAWAWLRSDTPRLHHWVLFALLTALALAHMALTRPSEERRRAVRQERALVEYVDQNGIWSAAAALVLPTTMAIALVLIVRSRRFFTARKPLGLWTSTTATVVLAVVAAGSVRDLLDAATWLGQTPVVFDTGAGLRALAVMSGAVVVYFLAEAVPIGIYRGIRWGKWSLLYTIGSRDDNKLILHTLLLGMAVALVAVVLPPPALLGMLAIAVFDTRNVGRIAALETESARHKTAAITDARTGLLNRRGFDALAAAAVDIDHANGQPTAMLEIDIDKFKGWNSRIGHPGGDKVLAAVADVLRRDTRTGDILARTGGEEMAVVLPGTDWTTALDVAERIRRSVQNLETEVVNPAGGNTLRLGHDPLPPCTISIGIAASPEQGTTITALERYADQALEVAKRNGRNQVVALAMLVPDAGDQLLCSPAPQDRAGAAGDQTAERMPVPQ</sequence>
<organism evidence="4 5">
    <name type="scientific">Amycolatopsis rubida</name>
    <dbReference type="NCBI Taxonomy" id="112413"/>
    <lineage>
        <taxon>Bacteria</taxon>
        <taxon>Bacillati</taxon>
        <taxon>Actinomycetota</taxon>
        <taxon>Actinomycetes</taxon>
        <taxon>Pseudonocardiales</taxon>
        <taxon>Pseudonocardiaceae</taxon>
        <taxon>Amycolatopsis</taxon>
    </lineage>
</organism>
<dbReference type="OrthoDB" id="23692at2"/>
<dbReference type="Pfam" id="PF00990">
    <property type="entry name" value="GGDEF"/>
    <property type="match status" value="1"/>
</dbReference>
<feature type="transmembrane region" description="Helical" evidence="2">
    <location>
        <begin position="30"/>
        <end position="54"/>
    </location>
</feature>
<dbReference type="PROSITE" id="PS50887">
    <property type="entry name" value="GGDEF"/>
    <property type="match status" value="1"/>
</dbReference>
<dbReference type="PANTHER" id="PTHR45138:SF9">
    <property type="entry name" value="DIGUANYLATE CYCLASE DGCM-RELATED"/>
    <property type="match status" value="1"/>
</dbReference>
<keyword evidence="2" id="KW-1133">Transmembrane helix</keyword>
<dbReference type="SUPFAM" id="SSF55073">
    <property type="entry name" value="Nucleotide cyclase"/>
    <property type="match status" value="1"/>
</dbReference>
<evidence type="ECO:0000256" key="2">
    <source>
        <dbReference type="SAM" id="Phobius"/>
    </source>
</evidence>
<dbReference type="SMART" id="SM00267">
    <property type="entry name" value="GGDEF"/>
    <property type="match status" value="1"/>
</dbReference>
<dbReference type="PANTHER" id="PTHR45138">
    <property type="entry name" value="REGULATORY COMPONENTS OF SENSORY TRANSDUCTION SYSTEM"/>
    <property type="match status" value="1"/>
</dbReference>
<feature type="transmembrane region" description="Helical" evidence="2">
    <location>
        <begin position="61"/>
        <end position="80"/>
    </location>
</feature>
<dbReference type="STRING" id="112413.SAMN05421854_110194"/>
<keyword evidence="2" id="KW-0472">Membrane</keyword>
<evidence type="ECO:0000256" key="1">
    <source>
        <dbReference type="SAM" id="MobiDB-lite"/>
    </source>
</evidence>
<dbReference type="GO" id="GO:1902201">
    <property type="term" value="P:negative regulation of bacterial-type flagellum-dependent cell motility"/>
    <property type="evidence" value="ECO:0007669"/>
    <property type="project" value="TreeGrafter"/>
</dbReference>
<evidence type="ECO:0000259" key="3">
    <source>
        <dbReference type="PROSITE" id="PS50887"/>
    </source>
</evidence>
<dbReference type="EMBL" id="FOWC01000010">
    <property type="protein sequence ID" value="SFQ30649.1"/>
    <property type="molecule type" value="Genomic_DNA"/>
</dbReference>
<protein>
    <submittedName>
        <fullName evidence="4">Diguanylate cyclase (GGDEF) domain-containing protein</fullName>
    </submittedName>
</protein>
<name>A0A1I5XFB0_9PSEU</name>
<feature type="transmembrane region" description="Helical" evidence="2">
    <location>
        <begin position="228"/>
        <end position="246"/>
    </location>
</feature>
<dbReference type="GO" id="GO:0043709">
    <property type="term" value="P:cell adhesion involved in single-species biofilm formation"/>
    <property type="evidence" value="ECO:0007669"/>
    <property type="project" value="TreeGrafter"/>
</dbReference>
<feature type="domain" description="GGDEF" evidence="3">
    <location>
        <begin position="312"/>
        <end position="457"/>
    </location>
</feature>
<reference evidence="4 5" key="1">
    <citation type="submission" date="2016-10" db="EMBL/GenBank/DDBJ databases">
        <authorList>
            <person name="de Groot N.N."/>
        </authorList>
    </citation>
    <scope>NUCLEOTIDE SEQUENCE [LARGE SCALE GENOMIC DNA]</scope>
    <source>
        <strain evidence="4 5">DSM 44637</strain>
    </source>
</reference>
<dbReference type="Proteomes" id="UP000199137">
    <property type="component" value="Unassembled WGS sequence"/>
</dbReference>
<dbReference type="AlphaFoldDB" id="A0A1I5XFB0"/>
<dbReference type="CDD" id="cd01949">
    <property type="entry name" value="GGDEF"/>
    <property type="match status" value="1"/>
</dbReference>
<feature type="transmembrane region" description="Helical" evidence="2">
    <location>
        <begin position="180"/>
        <end position="207"/>
    </location>
</feature>
<evidence type="ECO:0000313" key="4">
    <source>
        <dbReference type="EMBL" id="SFQ30649.1"/>
    </source>
</evidence>
<feature type="transmembrane region" description="Helical" evidence="2">
    <location>
        <begin position="106"/>
        <end position="127"/>
    </location>
</feature>
<feature type="transmembrane region" description="Helical" evidence="2">
    <location>
        <begin position="139"/>
        <end position="160"/>
    </location>
</feature>
<dbReference type="GO" id="GO:0005886">
    <property type="term" value="C:plasma membrane"/>
    <property type="evidence" value="ECO:0007669"/>
    <property type="project" value="TreeGrafter"/>
</dbReference>
<dbReference type="GO" id="GO:0052621">
    <property type="term" value="F:diguanylate cyclase activity"/>
    <property type="evidence" value="ECO:0007669"/>
    <property type="project" value="TreeGrafter"/>
</dbReference>